<dbReference type="GO" id="GO:0005769">
    <property type="term" value="C:early endosome"/>
    <property type="evidence" value="ECO:0007669"/>
    <property type="project" value="UniProtKB-SubCell"/>
</dbReference>
<comment type="similarity">
    <text evidence="1">Belongs to the sesquipedalian family.</text>
</comment>
<dbReference type="GO" id="GO:0001881">
    <property type="term" value="P:receptor recycling"/>
    <property type="evidence" value="ECO:0007669"/>
    <property type="project" value="UniProtKB-UniRule"/>
</dbReference>
<dbReference type="GO" id="GO:0007032">
    <property type="term" value="P:endosome organization"/>
    <property type="evidence" value="ECO:0007669"/>
    <property type="project" value="UniProtKB-UniRule"/>
</dbReference>
<sequence>MKIHEKILMHYLSCTSPVDKEGYLYKKREKSTVFLRRWFVLKGNLLFYQERPADRNLLGVIILEGCVVQIGDLDKQFCFSLQFTGPGLRTYQLAAGDLQNQESWVNALLSASHVYLSLLLKELGRIYKEVKQEKADSHRPSTVAVSSEKALSQSMSSYNSGPPYFMQGAATGSPDGRGFSASNAVHSPHMQIITASKRSPKLWPKRNAHVTPMNGPAPPFGEWPLVGSDPLEDFGRLHEFYGREVQQLRADWLRMKREAEGHIEEDLIDLG</sequence>
<dbReference type="SMART" id="SM00233">
    <property type="entry name" value="PH"/>
    <property type="match status" value="1"/>
</dbReference>
<dbReference type="GO" id="GO:0055037">
    <property type="term" value="C:recycling endosome"/>
    <property type="evidence" value="ECO:0007669"/>
    <property type="project" value="UniProtKB-SubCell"/>
</dbReference>
<dbReference type="RefSeq" id="XP_030639174.1">
    <property type="nucleotide sequence ID" value="XM_030783314.1"/>
</dbReference>
<gene>
    <name evidence="4" type="primary">pheta2</name>
</gene>
<keyword evidence="3" id="KW-1185">Reference proteome</keyword>
<name>A0A6J2W4Y3_CHACN</name>
<keyword evidence="1" id="KW-0333">Golgi apparatus</keyword>
<dbReference type="InParanoid" id="A0A6J2W4Y3"/>
<feature type="domain" description="PH" evidence="2">
    <location>
        <begin position="17"/>
        <end position="113"/>
    </location>
</feature>
<dbReference type="PANTHER" id="PTHR22902:SF17">
    <property type="entry name" value="SESQUIPEDALIAN-1"/>
    <property type="match status" value="1"/>
</dbReference>
<organism evidence="3 4">
    <name type="scientific">Chanos chanos</name>
    <name type="common">Milkfish</name>
    <name type="synonym">Mugil chanos</name>
    <dbReference type="NCBI Taxonomy" id="29144"/>
    <lineage>
        <taxon>Eukaryota</taxon>
        <taxon>Metazoa</taxon>
        <taxon>Chordata</taxon>
        <taxon>Craniata</taxon>
        <taxon>Vertebrata</taxon>
        <taxon>Euteleostomi</taxon>
        <taxon>Actinopterygii</taxon>
        <taxon>Neopterygii</taxon>
        <taxon>Teleostei</taxon>
        <taxon>Ostariophysi</taxon>
        <taxon>Gonorynchiformes</taxon>
        <taxon>Chanidae</taxon>
        <taxon>Chanos</taxon>
    </lineage>
</organism>
<reference evidence="4" key="1">
    <citation type="submission" date="2025-08" db="UniProtKB">
        <authorList>
            <consortium name="RefSeq"/>
        </authorList>
    </citation>
    <scope>IDENTIFICATION</scope>
</reference>
<dbReference type="GO" id="GO:0030136">
    <property type="term" value="C:clathrin-coated vesicle"/>
    <property type="evidence" value="ECO:0007669"/>
    <property type="project" value="UniProtKB-SubCell"/>
</dbReference>
<keyword evidence="1" id="KW-0967">Endosome</keyword>
<accession>A0A6J2W4Y3</accession>
<dbReference type="Gene3D" id="2.30.29.30">
    <property type="entry name" value="Pleckstrin-homology domain (PH domain)/Phosphotyrosine-binding domain (PTB)"/>
    <property type="match status" value="1"/>
</dbReference>
<dbReference type="InterPro" id="IPR001849">
    <property type="entry name" value="PH_domain"/>
</dbReference>
<protein>
    <recommendedName>
        <fullName evidence="1">Sesquipedalian</fullName>
        <shortName evidence="1">Ses</shortName>
    </recommendedName>
    <alternativeName>
        <fullName evidence="1">PH domain-containing endocytic trafficking adaptor</fullName>
    </alternativeName>
</protein>
<dbReference type="CTD" id="150368"/>
<dbReference type="OrthoDB" id="10261837at2759"/>
<evidence type="ECO:0000313" key="4">
    <source>
        <dbReference type="RefSeq" id="XP_030639174.1"/>
    </source>
</evidence>
<keyword evidence="1" id="KW-0597">Phosphoprotein</keyword>
<dbReference type="Proteomes" id="UP000504632">
    <property type="component" value="Chromosome 8"/>
</dbReference>
<comment type="subcellular location">
    <subcellularLocation>
        <location evidence="1">Early endosome</location>
    </subcellularLocation>
    <subcellularLocation>
        <location evidence="1">Recycling endosome</location>
    </subcellularLocation>
    <subcellularLocation>
        <location evidence="1">Golgi apparatus</location>
        <location evidence="1">trans-Golgi network</location>
    </subcellularLocation>
    <subcellularLocation>
        <location evidence="1">Cytoplasmic vesicle</location>
        <location evidence="1">Clathrin-coated vesicle</location>
    </subcellularLocation>
</comment>
<dbReference type="SUPFAM" id="SSF50729">
    <property type="entry name" value="PH domain-like"/>
    <property type="match status" value="1"/>
</dbReference>
<dbReference type="InterPro" id="IPR045188">
    <property type="entry name" value="Boi1/Boi2-like"/>
</dbReference>
<dbReference type="AlphaFoldDB" id="A0A6J2W4Y3"/>
<dbReference type="InterPro" id="IPR011993">
    <property type="entry name" value="PH-like_dom_sf"/>
</dbReference>
<dbReference type="PANTHER" id="PTHR22902">
    <property type="entry name" value="SESQUIPEDALIAN"/>
    <property type="match status" value="1"/>
</dbReference>
<dbReference type="PROSITE" id="PS50003">
    <property type="entry name" value="PH_DOMAIN"/>
    <property type="match status" value="1"/>
</dbReference>
<proteinExistence type="inferred from homology"/>
<keyword evidence="1" id="KW-0968">Cytoplasmic vesicle</keyword>
<evidence type="ECO:0000313" key="3">
    <source>
        <dbReference type="Proteomes" id="UP000504632"/>
    </source>
</evidence>
<dbReference type="GeneID" id="115819804"/>
<dbReference type="GO" id="GO:0042147">
    <property type="term" value="P:retrograde transport, endosome to Golgi"/>
    <property type="evidence" value="ECO:0007669"/>
    <property type="project" value="UniProtKB-UniRule"/>
</dbReference>
<dbReference type="GO" id="GO:0005829">
    <property type="term" value="C:cytosol"/>
    <property type="evidence" value="ECO:0007669"/>
    <property type="project" value="GOC"/>
</dbReference>
<comment type="function">
    <text evidence="1">Plays a role in endocytic trafficking. Required for receptor recycling from endosomes, both to the trans-Golgi network and the plasma membrane.</text>
</comment>
<evidence type="ECO:0000259" key="2">
    <source>
        <dbReference type="PROSITE" id="PS50003"/>
    </source>
</evidence>
<evidence type="ECO:0000256" key="1">
    <source>
        <dbReference type="RuleBase" id="RU369082"/>
    </source>
</evidence>
<dbReference type="GO" id="GO:0005802">
    <property type="term" value="C:trans-Golgi network"/>
    <property type="evidence" value="ECO:0007669"/>
    <property type="project" value="UniProtKB-UniRule"/>
</dbReference>
<dbReference type="Pfam" id="PF00169">
    <property type="entry name" value="PH"/>
    <property type="match status" value="1"/>
</dbReference>